<evidence type="ECO:0000313" key="1">
    <source>
        <dbReference type="EMBL" id="CAB4143924.1"/>
    </source>
</evidence>
<organism evidence="2">
    <name type="scientific">uncultured Caudovirales phage</name>
    <dbReference type="NCBI Taxonomy" id="2100421"/>
    <lineage>
        <taxon>Viruses</taxon>
        <taxon>Duplodnaviria</taxon>
        <taxon>Heunggongvirae</taxon>
        <taxon>Uroviricota</taxon>
        <taxon>Caudoviricetes</taxon>
        <taxon>Peduoviridae</taxon>
        <taxon>Maltschvirus</taxon>
        <taxon>Maltschvirus maltsch</taxon>
    </lineage>
</organism>
<dbReference type="EMBL" id="LR796424">
    <property type="protein sequence ID" value="CAB4143924.1"/>
    <property type="molecule type" value="Genomic_DNA"/>
</dbReference>
<reference evidence="2" key="1">
    <citation type="submission" date="2020-05" db="EMBL/GenBank/DDBJ databases">
        <authorList>
            <person name="Chiriac C."/>
            <person name="Salcher M."/>
            <person name="Ghai R."/>
            <person name="Kavagutti S V."/>
        </authorList>
    </citation>
    <scope>NUCLEOTIDE SEQUENCE</scope>
</reference>
<name>A0A6J5QJA3_9CAUD</name>
<gene>
    <name evidence="2" type="ORF">UFOVP1089_7</name>
    <name evidence="3" type="ORF">UFOVP1443_26</name>
    <name evidence="1" type="ORF">UFOVP459_2</name>
</gene>
<sequence>MKNNQNDFEYNAYDKIYDKFTELFVSQKGITESLKVFDAKIGELSSSMSDFRIKVDKIQEGILKNEHLLLKIEVLAKTIGLLVSLSIGSIFMFREVIHGAGEEILKFFWH</sequence>
<protein>
    <submittedName>
        <fullName evidence="2">Uncharacterized protein</fullName>
    </submittedName>
</protein>
<evidence type="ECO:0000313" key="2">
    <source>
        <dbReference type="EMBL" id="CAB4182526.1"/>
    </source>
</evidence>
<accession>A0A6J5QJA3</accession>
<proteinExistence type="predicted"/>
<dbReference type="EMBL" id="LR797389">
    <property type="protein sequence ID" value="CAB4212593.1"/>
    <property type="molecule type" value="Genomic_DNA"/>
</dbReference>
<evidence type="ECO:0000313" key="3">
    <source>
        <dbReference type="EMBL" id="CAB4212593.1"/>
    </source>
</evidence>
<dbReference type="EMBL" id="LR797029">
    <property type="protein sequence ID" value="CAB4182526.1"/>
    <property type="molecule type" value="Genomic_DNA"/>
</dbReference>